<dbReference type="Gene3D" id="1.10.150.20">
    <property type="entry name" value="5' to 3' exonuclease, C-terminal subdomain"/>
    <property type="match status" value="1"/>
</dbReference>
<name>F3FJN7_PSESX</name>
<comment type="caution">
    <text evidence="1">The sequence shown here is derived from an EMBL/GenBank/DDBJ whole genome shotgun (WGS) entry which is preliminary data.</text>
</comment>
<dbReference type="InterPro" id="IPR010994">
    <property type="entry name" value="RuvA_2-like"/>
</dbReference>
<reference evidence="1 2" key="1">
    <citation type="journal article" date="2011" name="PLoS Pathog.">
        <title>Dynamic evolution of pathogenicity revealed by sequencing and comparative genomics of 19 Pseudomonas syringae isolates.</title>
        <authorList>
            <person name="Baltrus D.A."/>
            <person name="Nishimura M.T."/>
            <person name="Romanchuk A."/>
            <person name="Chang J.H."/>
            <person name="Mukhtar M.S."/>
            <person name="Cherkis K."/>
            <person name="Roach J."/>
            <person name="Grant S.R."/>
            <person name="Jones C.D."/>
            <person name="Dangl J.L."/>
        </authorList>
    </citation>
    <scope>NUCLEOTIDE SEQUENCE [LARGE SCALE GENOMIC DNA]</scope>
    <source>
        <strain evidence="2">M301072PT</strain>
    </source>
</reference>
<dbReference type="EC" id="6.5.1.2" evidence="1"/>
<feature type="non-terminal residue" evidence="1">
    <location>
        <position position="1"/>
    </location>
</feature>
<evidence type="ECO:0000313" key="1">
    <source>
        <dbReference type="EMBL" id="EGH30423.1"/>
    </source>
</evidence>
<protein>
    <submittedName>
        <fullName evidence="1">NAD-dependent DNA ligase LigB</fullName>
        <ecNumber evidence="1">6.5.1.2</ecNumber>
    </submittedName>
</protein>
<sequence>GKRIDSLQTARERPFQTWLKAIGLPPTGGARLPDNWHELADRSVEQWQAEPGIGPGRAARLRAFFQDPQVQALSQQLQAQSISGFK</sequence>
<keyword evidence="1" id="KW-0436">Ligase</keyword>
<dbReference type="Proteomes" id="UP000004471">
    <property type="component" value="Unassembled WGS sequence"/>
</dbReference>
<dbReference type="HOGENOM" id="CLU_2488792_0_0_6"/>
<gene>
    <name evidence="1" type="primary">ligB</name>
    <name evidence="1" type="ORF">PSYJA_16172</name>
</gene>
<dbReference type="AlphaFoldDB" id="F3FJN7"/>
<accession>F3FJN7</accession>
<evidence type="ECO:0000313" key="2">
    <source>
        <dbReference type="Proteomes" id="UP000004471"/>
    </source>
</evidence>
<dbReference type="SUPFAM" id="SSF47781">
    <property type="entry name" value="RuvA domain 2-like"/>
    <property type="match status" value="1"/>
</dbReference>
<dbReference type="GO" id="GO:0003911">
    <property type="term" value="F:DNA ligase (NAD+) activity"/>
    <property type="evidence" value="ECO:0007669"/>
    <property type="project" value="UniProtKB-EC"/>
</dbReference>
<dbReference type="EMBL" id="AEAH01000755">
    <property type="protein sequence ID" value="EGH30423.1"/>
    <property type="molecule type" value="Genomic_DNA"/>
</dbReference>
<proteinExistence type="predicted"/>
<organism evidence="1 2">
    <name type="scientific">Pseudomonas syringae pv. japonica str. M301072</name>
    <dbReference type="NCBI Taxonomy" id="629262"/>
    <lineage>
        <taxon>Bacteria</taxon>
        <taxon>Pseudomonadati</taxon>
        <taxon>Pseudomonadota</taxon>
        <taxon>Gammaproteobacteria</taxon>
        <taxon>Pseudomonadales</taxon>
        <taxon>Pseudomonadaceae</taxon>
        <taxon>Pseudomonas</taxon>
        <taxon>Pseudomonas syringae</taxon>
    </lineage>
</organism>